<reference evidence="9 10" key="1">
    <citation type="submission" date="2020-04" db="EMBL/GenBank/DDBJ databases">
        <title>Flammeovirga sp. SR4, a novel species isolated from seawater.</title>
        <authorList>
            <person name="Wang X."/>
        </authorList>
    </citation>
    <scope>NUCLEOTIDE SEQUENCE [LARGE SCALE GENOMIC DNA]</scope>
    <source>
        <strain evidence="9 10">ATCC 23126</strain>
    </source>
</reference>
<sequence length="441" mass="49447">MRIGVIGGGISGLTAAYYLQKKGHTCVVLEASDRTGGCIQTEKIDGRLLENGPNSLLFSDDHLSLIKELGLEDQLQEAADVNKDRFILRNGKYNVLPSGPLNFFSNKFFGWNTKLKIITEYFRKNKAKSDNESLYDFFERRFNNEVCDYAVDPFVRGIYAGDPKQLKIKASFPSIYNAEKNHGSIIKGMIQLRKENKANGVAVKRKTAYSFKDGIQTLTNALANKVDVSYNSEVESLTIVDDIFSVKTYNDEFLFDKVIICTPPEATSKIVQFLSPKTAEKLEKVFCPPMCVVHSVFSKEASQNTPVGFGGLNPSVEKTFTAGSIWSSCIFPNRTSNDEVLVTSFVGGAHTPENAKLEEGNIKNSVGNELQSTLGFTDQPVYQKTHKWRKAIPQYDQNILNLWETMEKEPIPNLYYSVNWKDGIAVPDCIEKSKKLVEDQF</sequence>
<evidence type="ECO:0000256" key="2">
    <source>
        <dbReference type="ARBA" id="ARBA00022630"/>
    </source>
</evidence>
<organism evidence="9 10">
    <name type="scientific">Flammeovirga aprica JL-4</name>
    <dbReference type="NCBI Taxonomy" id="694437"/>
    <lineage>
        <taxon>Bacteria</taxon>
        <taxon>Pseudomonadati</taxon>
        <taxon>Bacteroidota</taxon>
        <taxon>Cytophagia</taxon>
        <taxon>Cytophagales</taxon>
        <taxon>Flammeovirgaceae</taxon>
        <taxon>Flammeovirga</taxon>
    </lineage>
</organism>
<evidence type="ECO:0000256" key="5">
    <source>
        <dbReference type="ARBA" id="ARBA00023133"/>
    </source>
</evidence>
<feature type="binding site" evidence="7">
    <location>
        <position position="234"/>
    </location>
    <ligand>
        <name>FAD</name>
        <dbReference type="ChEBI" id="CHEBI:57692"/>
    </ligand>
</feature>
<evidence type="ECO:0000313" key="9">
    <source>
        <dbReference type="EMBL" id="NME71291.1"/>
    </source>
</evidence>
<dbReference type="PANTHER" id="PTHR42923">
    <property type="entry name" value="PROTOPORPHYRINOGEN OXIDASE"/>
    <property type="match status" value="1"/>
</dbReference>
<dbReference type="PRINTS" id="PR00757">
    <property type="entry name" value="AMINEOXDASEF"/>
</dbReference>
<keyword evidence="10" id="KW-1185">Reference proteome</keyword>
<gene>
    <name evidence="9" type="primary">hemG</name>
    <name evidence="9" type="ORF">HHU12_25220</name>
</gene>
<feature type="domain" description="Amine oxidase" evidence="8">
    <location>
        <begin position="10"/>
        <end position="431"/>
    </location>
</feature>
<keyword evidence="5" id="KW-0350">Heme biosynthesis</keyword>
<evidence type="ECO:0000256" key="4">
    <source>
        <dbReference type="ARBA" id="ARBA00023002"/>
    </source>
</evidence>
<dbReference type="InterPro" id="IPR004572">
    <property type="entry name" value="Protoporphyrinogen_oxidase"/>
</dbReference>
<evidence type="ECO:0000256" key="7">
    <source>
        <dbReference type="PIRSR" id="PIRSR601613-1"/>
    </source>
</evidence>
<dbReference type="InterPro" id="IPR001613">
    <property type="entry name" value="Flavin_amine_oxidase"/>
</dbReference>
<dbReference type="InterPro" id="IPR036188">
    <property type="entry name" value="FAD/NAD-bd_sf"/>
</dbReference>
<keyword evidence="4 9" id="KW-0560">Oxidoreductase</keyword>
<feature type="binding site" evidence="7">
    <location>
        <begin position="30"/>
        <end position="31"/>
    </location>
    <ligand>
        <name>FAD</name>
        <dbReference type="ChEBI" id="CHEBI:57692"/>
    </ligand>
</feature>
<evidence type="ECO:0000313" key="10">
    <source>
        <dbReference type="Proteomes" id="UP000576082"/>
    </source>
</evidence>
<dbReference type="GO" id="GO:0004729">
    <property type="term" value="F:oxygen-dependent protoporphyrinogen oxidase activity"/>
    <property type="evidence" value="ECO:0007669"/>
    <property type="project" value="UniProtKB-EC"/>
</dbReference>
<dbReference type="EC" id="1.3.3.4" evidence="9"/>
<keyword evidence="3" id="KW-0274">FAD</keyword>
<dbReference type="SUPFAM" id="SSF54373">
    <property type="entry name" value="FAD-linked reductases, C-terminal domain"/>
    <property type="match status" value="1"/>
</dbReference>
<dbReference type="Gene3D" id="3.50.50.60">
    <property type="entry name" value="FAD/NAD(P)-binding domain"/>
    <property type="match status" value="1"/>
</dbReference>
<evidence type="ECO:0000259" key="8">
    <source>
        <dbReference type="Pfam" id="PF01593"/>
    </source>
</evidence>
<dbReference type="EMBL" id="JABANE010000092">
    <property type="protein sequence ID" value="NME71291.1"/>
    <property type="molecule type" value="Genomic_DNA"/>
</dbReference>
<dbReference type="Gene3D" id="1.10.3110.10">
    <property type="entry name" value="protoporphyrinogen ix oxidase, domain 3"/>
    <property type="match status" value="1"/>
</dbReference>
<evidence type="ECO:0000256" key="3">
    <source>
        <dbReference type="ARBA" id="ARBA00022827"/>
    </source>
</evidence>
<accession>A0A7X9XC05</accession>
<evidence type="ECO:0000256" key="6">
    <source>
        <dbReference type="ARBA" id="ARBA00023444"/>
    </source>
</evidence>
<comment type="caution">
    <text evidence="9">The sequence shown here is derived from an EMBL/GenBank/DDBJ whole genome shotgun (WGS) entry which is preliminary data.</text>
</comment>
<dbReference type="NCBIfam" id="TIGR00562">
    <property type="entry name" value="proto_IX_ox"/>
    <property type="match status" value="1"/>
</dbReference>
<dbReference type="Proteomes" id="UP000576082">
    <property type="component" value="Unassembled WGS sequence"/>
</dbReference>
<proteinExistence type="predicted"/>
<dbReference type="PANTHER" id="PTHR42923:SF3">
    <property type="entry name" value="PROTOPORPHYRINOGEN OXIDASE"/>
    <property type="match status" value="1"/>
</dbReference>
<protein>
    <submittedName>
        <fullName evidence="9">Protoporphyrinogen oxidase</fullName>
        <ecNumber evidence="9">1.3.3.4</ecNumber>
    </submittedName>
</protein>
<name>A0A7X9XC05_9BACT</name>
<keyword evidence="2" id="KW-0285">Flavoprotein</keyword>
<dbReference type="RefSeq" id="WP_169659508.1">
    <property type="nucleotide sequence ID" value="NZ_JABANE010000092.1"/>
</dbReference>
<dbReference type="GO" id="GO:0006783">
    <property type="term" value="P:heme biosynthetic process"/>
    <property type="evidence" value="ECO:0007669"/>
    <property type="project" value="UniProtKB-KW"/>
</dbReference>
<dbReference type="AlphaFoldDB" id="A0A7X9XC05"/>
<dbReference type="InterPro" id="IPR002937">
    <property type="entry name" value="Amino_oxidase"/>
</dbReference>
<comment type="cofactor">
    <cofactor evidence="1">
        <name>FAD</name>
        <dbReference type="ChEBI" id="CHEBI:57692"/>
    </cofactor>
</comment>
<dbReference type="Gene3D" id="3.90.660.20">
    <property type="entry name" value="Protoporphyrinogen oxidase, mitochondrial, domain 2"/>
    <property type="match status" value="1"/>
</dbReference>
<comment type="pathway">
    <text evidence="6">Porphyrin-containing compound metabolism.</text>
</comment>
<dbReference type="Pfam" id="PF01593">
    <property type="entry name" value="Amino_oxidase"/>
    <property type="match status" value="1"/>
</dbReference>
<dbReference type="InterPro" id="IPR050464">
    <property type="entry name" value="Zeta_carotene_desat/Oxidored"/>
</dbReference>
<evidence type="ECO:0000256" key="1">
    <source>
        <dbReference type="ARBA" id="ARBA00001974"/>
    </source>
</evidence>
<feature type="binding site" evidence="7">
    <location>
        <position position="11"/>
    </location>
    <ligand>
        <name>FAD</name>
        <dbReference type="ChEBI" id="CHEBI:57692"/>
    </ligand>
</feature>
<dbReference type="SUPFAM" id="SSF51905">
    <property type="entry name" value="FAD/NAD(P)-binding domain"/>
    <property type="match status" value="1"/>
</dbReference>